<keyword evidence="12 16" id="KW-0539">Nucleus</keyword>
<evidence type="ECO:0000313" key="21">
    <source>
        <dbReference type="Proteomes" id="UP000663828"/>
    </source>
</evidence>
<evidence type="ECO:0000259" key="18">
    <source>
        <dbReference type="PROSITE" id="PS51036"/>
    </source>
</evidence>
<dbReference type="InterPro" id="IPR027417">
    <property type="entry name" value="P-loop_NTPase"/>
</dbReference>
<dbReference type="Gene3D" id="3.40.50.300">
    <property type="entry name" value="P-loop containing nucleotide triphosphate hydrolases"/>
    <property type="match status" value="1"/>
</dbReference>
<evidence type="ECO:0000256" key="7">
    <source>
        <dbReference type="ARBA" id="ARBA00022801"/>
    </source>
</evidence>
<dbReference type="InterPro" id="IPR031327">
    <property type="entry name" value="MCM"/>
</dbReference>
<dbReference type="InterPro" id="IPR000058">
    <property type="entry name" value="Znf_AN1"/>
</dbReference>
<comment type="similarity">
    <text evidence="2 16">Belongs to the MCM family.</text>
</comment>
<dbReference type="EC" id="3.6.4.12" evidence="16"/>
<dbReference type="Pfam" id="PF01428">
    <property type="entry name" value="zf-AN1"/>
    <property type="match status" value="1"/>
</dbReference>
<dbReference type="PRINTS" id="PR01661">
    <property type="entry name" value="MCMPROTEIN5"/>
</dbReference>
<dbReference type="GO" id="GO:0006270">
    <property type="term" value="P:DNA replication initiation"/>
    <property type="evidence" value="ECO:0007669"/>
    <property type="project" value="UniProtKB-UniRule"/>
</dbReference>
<feature type="compositionally biased region" description="Low complexity" evidence="17">
    <location>
        <begin position="121"/>
        <end position="132"/>
    </location>
</feature>
<dbReference type="SUPFAM" id="SSF57716">
    <property type="entry name" value="Glucocorticoid receptor-like (DNA-binding domain)"/>
    <property type="match status" value="1"/>
</dbReference>
<dbReference type="Gene3D" id="4.10.1110.10">
    <property type="entry name" value="AN1-like Zinc finger"/>
    <property type="match status" value="1"/>
</dbReference>
<dbReference type="SMART" id="SM00154">
    <property type="entry name" value="ZnF_AN1"/>
    <property type="match status" value="1"/>
</dbReference>
<gene>
    <name evidence="20" type="ORF">XAT740_LOCUS43207</name>
</gene>
<evidence type="ECO:0000256" key="14">
    <source>
        <dbReference type="ARBA" id="ARBA00048432"/>
    </source>
</evidence>
<dbReference type="Gene3D" id="3.30.1640.10">
    <property type="entry name" value="mini-chromosome maintenance (MCM) complex, chain A, domain 1"/>
    <property type="match status" value="1"/>
</dbReference>
<evidence type="ECO:0000256" key="4">
    <source>
        <dbReference type="ARBA" id="ARBA00022723"/>
    </source>
</evidence>
<feature type="region of interest" description="Disordered" evidence="17">
    <location>
        <begin position="106"/>
        <end position="132"/>
    </location>
</feature>
<dbReference type="AlphaFoldDB" id="A0A815XB08"/>
<dbReference type="InterPro" id="IPR001208">
    <property type="entry name" value="MCM_dom"/>
</dbReference>
<evidence type="ECO:0000256" key="16">
    <source>
        <dbReference type="RuleBase" id="RU368063"/>
    </source>
</evidence>
<dbReference type="GO" id="GO:0016787">
    <property type="term" value="F:hydrolase activity"/>
    <property type="evidence" value="ECO:0007669"/>
    <property type="project" value="UniProtKB-KW"/>
</dbReference>
<reference evidence="20" key="1">
    <citation type="submission" date="2021-02" db="EMBL/GenBank/DDBJ databases">
        <authorList>
            <person name="Nowell W R."/>
        </authorList>
    </citation>
    <scope>NUCLEOTIDE SEQUENCE</scope>
</reference>
<dbReference type="Pfam" id="PF14551">
    <property type="entry name" value="MCM_N"/>
    <property type="match status" value="1"/>
</dbReference>
<comment type="subcellular location">
    <subcellularLocation>
        <location evidence="1 16">Nucleus</location>
    </subcellularLocation>
</comment>
<dbReference type="GO" id="GO:0042555">
    <property type="term" value="C:MCM complex"/>
    <property type="evidence" value="ECO:0007669"/>
    <property type="project" value="UniProtKB-UniRule"/>
</dbReference>
<keyword evidence="9" id="KW-0862">Zinc</keyword>
<dbReference type="InterPro" id="IPR002653">
    <property type="entry name" value="Znf_A20"/>
</dbReference>
<evidence type="ECO:0000256" key="15">
    <source>
        <dbReference type="PROSITE-ProRule" id="PRU00449"/>
    </source>
</evidence>
<dbReference type="EMBL" id="CAJNOR010005287">
    <property type="protein sequence ID" value="CAF1555318.1"/>
    <property type="molecule type" value="Genomic_DNA"/>
</dbReference>
<dbReference type="PANTHER" id="PTHR11630:SF42">
    <property type="entry name" value="DNA REPLICATION LICENSING FACTOR MCM5"/>
    <property type="match status" value="1"/>
</dbReference>
<evidence type="ECO:0000256" key="9">
    <source>
        <dbReference type="ARBA" id="ARBA00022833"/>
    </source>
</evidence>
<dbReference type="SUPFAM" id="SSF50249">
    <property type="entry name" value="Nucleic acid-binding proteins"/>
    <property type="match status" value="1"/>
</dbReference>
<sequence>MEQPESNPTFCTNNCGFYGSSQFEGMCSKCFREQVNRSYSTGRTNSCTSFYSSSNLSVTSPNILEDEVGTDSVISPIENDNSKEELKQENLTSPLLHVASAPTISTTFDSPTKNDTDIVESSSLSASPLNSSNVEKKKRNRCTWESCNKKLGLTGFDCRCGGQFCSLHRYANEHNCTFDYKEHGQNEIRKNMPVVQAERMAGFDDVGVFFSDNFGADNNNEFDNENDLNRASIKKKFKMFIREFHINNLFIYREMLRRNYNSRRYWIDIELRHLSDYDDNLCDHLKKQPAELLPLFEEAAKEVADEITRPRPDDDVDMHDIQIMLMNDAHPLHLRHLKSEYVSKLVKTVGIVIAASSVRTKASHIAVQCRSCRNVISNIKVKPGLEGYAMPRKCNSVTQPGQPPCPLDPYFVMPDKCQCIDFQILKLQEAPEFVPHGEMPKHIQLYCDRNLVDRAMPGNKITLVGIYCIKRNVAMGKTNGKEKSSVGTRQPYVRVLGIRIDTDGVGRSSAQTLTTAEEEEFVRFSHSSDVYETIANSIAPSIYGASDVKKAVAC</sequence>
<dbReference type="GO" id="GO:0043138">
    <property type="term" value="F:3'-5' DNA helicase activity"/>
    <property type="evidence" value="ECO:0007669"/>
    <property type="project" value="TreeGrafter"/>
</dbReference>
<keyword evidence="4" id="KW-0479">Metal-binding</keyword>
<evidence type="ECO:0000256" key="5">
    <source>
        <dbReference type="ARBA" id="ARBA00022741"/>
    </source>
</evidence>
<dbReference type="InterPro" id="IPR008048">
    <property type="entry name" value="MCM5"/>
</dbReference>
<dbReference type="GO" id="GO:0017116">
    <property type="term" value="F:single-stranded DNA helicase activity"/>
    <property type="evidence" value="ECO:0007669"/>
    <property type="project" value="TreeGrafter"/>
</dbReference>
<accession>A0A815XB08</accession>
<dbReference type="InterPro" id="IPR012340">
    <property type="entry name" value="NA-bd_OB-fold"/>
</dbReference>
<dbReference type="PANTHER" id="PTHR11630">
    <property type="entry name" value="DNA REPLICATION LICENSING FACTOR MCM FAMILY MEMBER"/>
    <property type="match status" value="1"/>
</dbReference>
<feature type="domain" description="AN1-type" evidence="19">
    <location>
        <begin position="136"/>
        <end position="184"/>
    </location>
</feature>
<organism evidence="20 21">
    <name type="scientific">Adineta ricciae</name>
    <name type="common">Rotifer</name>
    <dbReference type="NCBI Taxonomy" id="249248"/>
    <lineage>
        <taxon>Eukaryota</taxon>
        <taxon>Metazoa</taxon>
        <taxon>Spiralia</taxon>
        <taxon>Gnathifera</taxon>
        <taxon>Rotifera</taxon>
        <taxon>Eurotatoria</taxon>
        <taxon>Bdelloidea</taxon>
        <taxon>Adinetida</taxon>
        <taxon>Adinetidae</taxon>
        <taxon>Adineta</taxon>
    </lineage>
</organism>
<evidence type="ECO:0000259" key="19">
    <source>
        <dbReference type="PROSITE" id="PS51039"/>
    </source>
</evidence>
<evidence type="ECO:0000313" key="20">
    <source>
        <dbReference type="EMBL" id="CAF1555318.1"/>
    </source>
</evidence>
<keyword evidence="11 16" id="KW-0238">DNA-binding</keyword>
<feature type="domain" description="A20-type" evidence="18">
    <location>
        <begin position="5"/>
        <end position="39"/>
    </location>
</feature>
<evidence type="ECO:0000256" key="13">
    <source>
        <dbReference type="ARBA" id="ARBA00023306"/>
    </source>
</evidence>
<keyword evidence="3 16" id="KW-0235">DNA replication</keyword>
<evidence type="ECO:0000256" key="1">
    <source>
        <dbReference type="ARBA" id="ARBA00004123"/>
    </source>
</evidence>
<proteinExistence type="inferred from homology"/>
<dbReference type="Gene3D" id="2.20.28.10">
    <property type="match status" value="1"/>
</dbReference>
<evidence type="ECO:0000256" key="3">
    <source>
        <dbReference type="ARBA" id="ARBA00022705"/>
    </source>
</evidence>
<dbReference type="Gene3D" id="2.40.50.140">
    <property type="entry name" value="Nucleic acid-binding proteins"/>
    <property type="match status" value="1"/>
</dbReference>
<dbReference type="InterPro" id="IPR033762">
    <property type="entry name" value="MCM_OB"/>
</dbReference>
<evidence type="ECO:0000256" key="2">
    <source>
        <dbReference type="ARBA" id="ARBA00008010"/>
    </source>
</evidence>
<dbReference type="PROSITE" id="PS51039">
    <property type="entry name" value="ZF_AN1"/>
    <property type="match status" value="1"/>
</dbReference>
<dbReference type="InterPro" id="IPR027925">
    <property type="entry name" value="MCM_N"/>
</dbReference>
<dbReference type="Proteomes" id="UP000663828">
    <property type="component" value="Unassembled WGS sequence"/>
</dbReference>
<keyword evidence="8 16" id="KW-0347">Helicase</keyword>
<comment type="catalytic activity">
    <reaction evidence="14">
        <text>ATP + H2O = ADP + phosphate + H(+)</text>
        <dbReference type="Rhea" id="RHEA:13065"/>
        <dbReference type="ChEBI" id="CHEBI:15377"/>
        <dbReference type="ChEBI" id="CHEBI:15378"/>
        <dbReference type="ChEBI" id="CHEBI:30616"/>
        <dbReference type="ChEBI" id="CHEBI:43474"/>
        <dbReference type="ChEBI" id="CHEBI:456216"/>
        <dbReference type="EC" id="3.6.4.12"/>
    </reaction>
    <physiologicalReaction direction="left-to-right" evidence="14">
        <dbReference type="Rhea" id="RHEA:13066"/>
    </physiologicalReaction>
</comment>
<keyword evidence="5 16" id="KW-0547">Nucleotide-binding</keyword>
<dbReference type="FunFam" id="2.20.28.10:FF:000005">
    <property type="entry name" value="DNA helicase"/>
    <property type="match status" value="1"/>
</dbReference>
<evidence type="ECO:0000256" key="12">
    <source>
        <dbReference type="ARBA" id="ARBA00023242"/>
    </source>
</evidence>
<dbReference type="InterPro" id="IPR035896">
    <property type="entry name" value="AN1-like_Znf"/>
</dbReference>
<feature type="non-terminal residue" evidence="20">
    <location>
        <position position="1"/>
    </location>
</feature>
<dbReference type="Gene3D" id="1.20.5.4770">
    <property type="match status" value="1"/>
</dbReference>
<dbReference type="GO" id="GO:0003688">
    <property type="term" value="F:DNA replication origin binding"/>
    <property type="evidence" value="ECO:0007669"/>
    <property type="project" value="UniProtKB-UniRule"/>
</dbReference>
<comment type="function">
    <text evidence="16">Acts as component of the MCM2-7 complex (MCM complex) which is the replicative helicase essential for 'once per cell cycle' DNA replication initiation and elongation in eukaryotic cells. The active ATPase sites in the MCM2-7 ring are formed through the interaction surfaces of two neighboring subunits such that a critical structure of a conserved arginine finger motif is provided in trans relative to the ATP-binding site of the Walker A box of the adjacent subunit. The six ATPase active sites, however, are likely to contribute differentially to the complex helicase activity.</text>
</comment>
<protein>
    <recommendedName>
        <fullName evidence="16">DNA replication licensing factor MCM5</fullName>
        <ecNumber evidence="16">3.6.4.12</ecNumber>
    </recommendedName>
</protein>
<dbReference type="Pfam" id="PF17207">
    <property type="entry name" value="MCM_OB"/>
    <property type="match status" value="1"/>
</dbReference>
<keyword evidence="10 16" id="KW-0067">ATP-binding</keyword>
<dbReference type="SMART" id="SM00350">
    <property type="entry name" value="MCM"/>
    <property type="match status" value="1"/>
</dbReference>
<dbReference type="GO" id="GO:0005524">
    <property type="term" value="F:ATP binding"/>
    <property type="evidence" value="ECO:0007669"/>
    <property type="project" value="UniProtKB-UniRule"/>
</dbReference>
<dbReference type="GO" id="GO:0003697">
    <property type="term" value="F:single-stranded DNA binding"/>
    <property type="evidence" value="ECO:0007669"/>
    <property type="project" value="TreeGrafter"/>
</dbReference>
<dbReference type="SUPFAM" id="SSF118310">
    <property type="entry name" value="AN1-like Zinc finger"/>
    <property type="match status" value="1"/>
</dbReference>
<dbReference type="Pfam" id="PF01754">
    <property type="entry name" value="zf-A20"/>
    <property type="match status" value="1"/>
</dbReference>
<comment type="caution">
    <text evidence="20">The sequence shown here is derived from an EMBL/GenBank/DDBJ whole genome shotgun (WGS) entry which is preliminary data.</text>
</comment>
<keyword evidence="7 16" id="KW-0378">Hydrolase</keyword>
<dbReference type="SMART" id="SM00259">
    <property type="entry name" value="ZnF_A20"/>
    <property type="match status" value="1"/>
</dbReference>
<evidence type="ECO:0000256" key="8">
    <source>
        <dbReference type="ARBA" id="ARBA00022806"/>
    </source>
</evidence>
<evidence type="ECO:0000256" key="6">
    <source>
        <dbReference type="ARBA" id="ARBA00022771"/>
    </source>
</evidence>
<keyword evidence="21" id="KW-1185">Reference proteome</keyword>
<dbReference type="GO" id="GO:0008270">
    <property type="term" value="F:zinc ion binding"/>
    <property type="evidence" value="ECO:0007669"/>
    <property type="project" value="UniProtKB-KW"/>
</dbReference>
<evidence type="ECO:0000256" key="11">
    <source>
        <dbReference type="ARBA" id="ARBA00023125"/>
    </source>
</evidence>
<dbReference type="GO" id="GO:0000727">
    <property type="term" value="P:double-strand break repair via break-induced replication"/>
    <property type="evidence" value="ECO:0007669"/>
    <property type="project" value="TreeGrafter"/>
</dbReference>
<evidence type="ECO:0000256" key="17">
    <source>
        <dbReference type="SAM" id="MobiDB-lite"/>
    </source>
</evidence>
<dbReference type="Pfam" id="PF00493">
    <property type="entry name" value="MCM"/>
    <property type="match status" value="1"/>
</dbReference>
<dbReference type="FunFam" id="3.30.1640.10:FF:000006">
    <property type="entry name" value="DNA helicase"/>
    <property type="match status" value="1"/>
</dbReference>
<evidence type="ECO:0000256" key="10">
    <source>
        <dbReference type="ARBA" id="ARBA00022840"/>
    </source>
</evidence>
<keyword evidence="13 16" id="KW-0131">Cell cycle</keyword>
<dbReference type="GO" id="GO:0005634">
    <property type="term" value="C:nucleus"/>
    <property type="evidence" value="ECO:0007669"/>
    <property type="project" value="UniProtKB-SubCell"/>
</dbReference>
<dbReference type="PROSITE" id="PS51036">
    <property type="entry name" value="ZF_A20"/>
    <property type="match status" value="1"/>
</dbReference>
<name>A0A815XB08_ADIRI</name>
<comment type="subunit">
    <text evidence="16">Component of the MCM2-7 complex.</text>
</comment>
<keyword evidence="6 15" id="KW-0863">Zinc-finger</keyword>